<gene>
    <name evidence="2" type="ORF">ABB37_06509</name>
</gene>
<comment type="caution">
    <text evidence="2">The sequence shown here is derived from an EMBL/GenBank/DDBJ whole genome shotgun (WGS) entry which is preliminary data.</text>
</comment>
<protein>
    <submittedName>
        <fullName evidence="2">Uncharacterized protein</fullName>
    </submittedName>
</protein>
<dbReference type="Proteomes" id="UP000037923">
    <property type="component" value="Unassembled WGS sequence"/>
</dbReference>
<feature type="region of interest" description="Disordered" evidence="1">
    <location>
        <begin position="104"/>
        <end position="127"/>
    </location>
</feature>
<dbReference type="EMBL" id="LGTL01000014">
    <property type="protein sequence ID" value="KPA78400.1"/>
    <property type="molecule type" value="Genomic_DNA"/>
</dbReference>
<sequence>MADKGNVCLFCCKPGKGNDVNKLQMCSRCATRYGDLCRAYENRVASRITAAGWKVDLTSHAPQESEFPVSNEPLFYIRCKKGCVTVTTAIDKMAFFAAASRLQSDMQTPKRHTTRTKKSIKRGKHNN</sequence>
<keyword evidence="3" id="KW-1185">Reference proteome</keyword>
<evidence type="ECO:0000313" key="3">
    <source>
        <dbReference type="Proteomes" id="UP000037923"/>
    </source>
</evidence>
<name>A0A0M9FXY6_LEPPY</name>
<proteinExistence type="predicted"/>
<organism evidence="2 3">
    <name type="scientific">Leptomonas pyrrhocoris</name>
    <name type="common">Firebug parasite</name>
    <dbReference type="NCBI Taxonomy" id="157538"/>
    <lineage>
        <taxon>Eukaryota</taxon>
        <taxon>Discoba</taxon>
        <taxon>Euglenozoa</taxon>
        <taxon>Kinetoplastea</taxon>
        <taxon>Metakinetoplastina</taxon>
        <taxon>Trypanosomatida</taxon>
        <taxon>Trypanosomatidae</taxon>
        <taxon>Leishmaniinae</taxon>
        <taxon>Leptomonas</taxon>
    </lineage>
</organism>
<dbReference type="GeneID" id="26906798"/>
<dbReference type="AlphaFoldDB" id="A0A0M9FXY6"/>
<reference evidence="2 3" key="1">
    <citation type="submission" date="2015-07" db="EMBL/GenBank/DDBJ databases">
        <title>High-quality genome of monoxenous trypanosomatid Leptomonas pyrrhocoris.</title>
        <authorList>
            <person name="Flegontov P."/>
            <person name="Butenko A."/>
            <person name="Firsov S."/>
            <person name="Vlcek C."/>
            <person name="Logacheva M.D."/>
            <person name="Field M."/>
            <person name="Filatov D."/>
            <person name="Flegontova O."/>
            <person name="Gerasimov E."/>
            <person name="Jackson A.P."/>
            <person name="Kelly S."/>
            <person name="Opperdoes F."/>
            <person name="O'Reilly A."/>
            <person name="Votypka J."/>
            <person name="Yurchenko V."/>
            <person name="Lukes J."/>
        </authorList>
    </citation>
    <scope>NUCLEOTIDE SEQUENCE [LARGE SCALE GENOMIC DNA]</scope>
    <source>
        <strain evidence="2">H10</strain>
    </source>
</reference>
<evidence type="ECO:0000256" key="1">
    <source>
        <dbReference type="SAM" id="MobiDB-lite"/>
    </source>
</evidence>
<dbReference type="RefSeq" id="XP_015656839.1">
    <property type="nucleotide sequence ID" value="XM_015804861.1"/>
</dbReference>
<dbReference type="VEuPathDB" id="TriTrypDB:LpyrH10_14_2240"/>
<evidence type="ECO:0000313" key="2">
    <source>
        <dbReference type="EMBL" id="KPA78400.1"/>
    </source>
</evidence>
<feature type="compositionally biased region" description="Basic residues" evidence="1">
    <location>
        <begin position="109"/>
        <end position="127"/>
    </location>
</feature>
<accession>A0A0M9FXY6</accession>